<dbReference type="EMBL" id="CP016808">
    <property type="protein sequence ID" value="ANY67304.1"/>
    <property type="molecule type" value="Genomic_DNA"/>
</dbReference>
<evidence type="ECO:0000256" key="1">
    <source>
        <dbReference type="ARBA" id="ARBA00022612"/>
    </source>
</evidence>
<protein>
    <recommendedName>
        <fullName evidence="4">Terminase</fullName>
    </recommendedName>
</protein>
<name>A0A1B2DHV6_9BACL</name>
<dbReference type="InterPro" id="IPR038713">
    <property type="entry name" value="Terminase_Gp1_N_sf"/>
</dbReference>
<sequence length="159" mass="17619">MALSDKHRRFADEYLKDMNGAAAYLRAGYNCTESAARVNASKLLTNANISAYIATKQEEIAKESGISVKWVLDNLKYVAERCLTPEPMVDREGNIIEWRFDSSGANKALETIGKHLGMFKEKIEHSGAIAHTHKHDLKKLSAKELAQLEQIIGKSADTG</sequence>
<organism evidence="3">
    <name type="scientific">Paenibacillus sp. BIHB 4019</name>
    <dbReference type="NCBI Taxonomy" id="1870819"/>
    <lineage>
        <taxon>Bacteria</taxon>
        <taxon>Bacillati</taxon>
        <taxon>Bacillota</taxon>
        <taxon>Bacilli</taxon>
        <taxon>Bacillales</taxon>
        <taxon>Paenibacillaceae</taxon>
        <taxon>Paenibacillus</taxon>
    </lineage>
</organism>
<proteinExistence type="predicted"/>
<dbReference type="InterPro" id="IPR005335">
    <property type="entry name" value="Terminase_ssu"/>
</dbReference>
<reference evidence="3" key="1">
    <citation type="submission" date="2016-08" db="EMBL/GenBank/DDBJ databases">
        <title>Complete Genome Seqeunce of Paenibacillus sp. BIHB 4019 from tea rhizoplane.</title>
        <authorList>
            <person name="Thakur R."/>
            <person name="Swarnkar M.K."/>
            <person name="Gulati A."/>
        </authorList>
    </citation>
    <scope>NUCLEOTIDE SEQUENCE [LARGE SCALE GENOMIC DNA]</scope>
    <source>
        <strain evidence="3">BIHB4019</strain>
    </source>
</reference>
<dbReference type="Pfam" id="PF03592">
    <property type="entry name" value="Terminase_2"/>
    <property type="match status" value="1"/>
</dbReference>
<keyword evidence="2" id="KW-0231">Viral genome packaging</keyword>
<dbReference type="RefSeq" id="WP_099518513.1">
    <property type="nucleotide sequence ID" value="NZ_CP016808.1"/>
</dbReference>
<dbReference type="PANTHER" id="PTHR41328">
    <property type="entry name" value="TERMINASE SMALL SUBUNIT-RELATED"/>
    <property type="match status" value="1"/>
</dbReference>
<dbReference type="PANTHER" id="PTHR41328:SF2">
    <property type="entry name" value="TERMINASE SMALL SUBUNIT"/>
    <property type="match status" value="1"/>
</dbReference>
<dbReference type="Gene3D" id="1.10.10.1400">
    <property type="entry name" value="Terminase, small subunit, N-terminal DNA-binding domain, HTH motif"/>
    <property type="match status" value="1"/>
</dbReference>
<gene>
    <name evidence="3" type="ORF">BBD42_13080</name>
</gene>
<evidence type="ECO:0008006" key="4">
    <source>
        <dbReference type="Google" id="ProtNLM"/>
    </source>
</evidence>
<dbReference type="GO" id="GO:0051276">
    <property type="term" value="P:chromosome organization"/>
    <property type="evidence" value="ECO:0007669"/>
    <property type="project" value="InterPro"/>
</dbReference>
<accession>A0A1B2DHV6</accession>
<evidence type="ECO:0000256" key="2">
    <source>
        <dbReference type="ARBA" id="ARBA00023219"/>
    </source>
</evidence>
<dbReference type="InterPro" id="IPR052404">
    <property type="entry name" value="SPP1-like_terminase"/>
</dbReference>
<keyword evidence="1" id="KW-1188">Viral release from host cell</keyword>
<evidence type="ECO:0000313" key="3">
    <source>
        <dbReference type="EMBL" id="ANY67304.1"/>
    </source>
</evidence>
<dbReference type="AlphaFoldDB" id="A0A1B2DHV6"/>